<proteinExistence type="predicted"/>
<protein>
    <submittedName>
        <fullName evidence="2">Uncharacterized protein</fullName>
    </submittedName>
</protein>
<name>A0AAV7WD85_PLEWA</name>
<dbReference type="Proteomes" id="UP001066276">
    <property type="component" value="Chromosome 1_2"/>
</dbReference>
<evidence type="ECO:0000256" key="1">
    <source>
        <dbReference type="SAM" id="MobiDB-lite"/>
    </source>
</evidence>
<keyword evidence="3" id="KW-1185">Reference proteome</keyword>
<organism evidence="2 3">
    <name type="scientific">Pleurodeles waltl</name>
    <name type="common">Iberian ribbed newt</name>
    <dbReference type="NCBI Taxonomy" id="8319"/>
    <lineage>
        <taxon>Eukaryota</taxon>
        <taxon>Metazoa</taxon>
        <taxon>Chordata</taxon>
        <taxon>Craniata</taxon>
        <taxon>Vertebrata</taxon>
        <taxon>Euteleostomi</taxon>
        <taxon>Amphibia</taxon>
        <taxon>Batrachia</taxon>
        <taxon>Caudata</taxon>
        <taxon>Salamandroidea</taxon>
        <taxon>Salamandridae</taxon>
        <taxon>Pleurodelinae</taxon>
        <taxon>Pleurodeles</taxon>
    </lineage>
</organism>
<feature type="region of interest" description="Disordered" evidence="1">
    <location>
        <begin position="108"/>
        <end position="132"/>
    </location>
</feature>
<sequence>MQCRKRPRGRHFRPNLGPLPGSLGSHDGRGMLTCDGGRVRRTARASALQERARGSADAKRCSRAFTGHSCRPSNCAVQPRFLYHSVTSAPSKMAAPFSRSPLWRSLGLQRARAAAPGGRASPSETSERGGHV</sequence>
<feature type="region of interest" description="Disordered" evidence="1">
    <location>
        <begin position="1"/>
        <end position="30"/>
    </location>
</feature>
<comment type="caution">
    <text evidence="2">The sequence shown here is derived from an EMBL/GenBank/DDBJ whole genome shotgun (WGS) entry which is preliminary data.</text>
</comment>
<gene>
    <name evidence="2" type="ORF">NDU88_007360</name>
</gene>
<feature type="compositionally biased region" description="Basic residues" evidence="1">
    <location>
        <begin position="1"/>
        <end position="13"/>
    </location>
</feature>
<reference evidence="2" key="1">
    <citation type="journal article" date="2022" name="bioRxiv">
        <title>Sequencing and chromosome-scale assembly of the giantPleurodeles waltlgenome.</title>
        <authorList>
            <person name="Brown T."/>
            <person name="Elewa A."/>
            <person name="Iarovenko S."/>
            <person name="Subramanian E."/>
            <person name="Araus A.J."/>
            <person name="Petzold A."/>
            <person name="Susuki M."/>
            <person name="Suzuki K.-i.T."/>
            <person name="Hayashi T."/>
            <person name="Toyoda A."/>
            <person name="Oliveira C."/>
            <person name="Osipova E."/>
            <person name="Leigh N.D."/>
            <person name="Simon A."/>
            <person name="Yun M.H."/>
        </authorList>
    </citation>
    <scope>NUCLEOTIDE SEQUENCE</scope>
    <source>
        <strain evidence="2">20211129_DDA</strain>
        <tissue evidence="2">Liver</tissue>
    </source>
</reference>
<evidence type="ECO:0000313" key="3">
    <source>
        <dbReference type="Proteomes" id="UP001066276"/>
    </source>
</evidence>
<evidence type="ECO:0000313" key="2">
    <source>
        <dbReference type="EMBL" id="KAJ1212014.1"/>
    </source>
</evidence>
<dbReference type="AlphaFoldDB" id="A0AAV7WD85"/>
<dbReference type="EMBL" id="JANPWB010000002">
    <property type="protein sequence ID" value="KAJ1212014.1"/>
    <property type="molecule type" value="Genomic_DNA"/>
</dbReference>
<feature type="compositionally biased region" description="Low complexity" evidence="1">
    <location>
        <begin position="110"/>
        <end position="123"/>
    </location>
</feature>
<accession>A0AAV7WD85</accession>